<reference evidence="2 3" key="1">
    <citation type="submission" date="2023-10" db="EMBL/GenBank/DDBJ databases">
        <title>Surface-active antibiotics is a multifunctional adaptation for post-fire microbes.</title>
        <authorList>
            <person name="Liu M.D."/>
            <person name="Du Y."/>
            <person name="Koupaei S.K."/>
            <person name="Kim N.R."/>
            <person name="Zhang W."/>
            <person name="Traxler M.F."/>
        </authorList>
    </citation>
    <scope>NUCLEOTIDE SEQUENCE [LARGE SCALE GENOMIC DNA]</scope>
    <source>
        <strain evidence="2 3">F3</strain>
    </source>
</reference>
<evidence type="ECO:0000259" key="1">
    <source>
        <dbReference type="PROSITE" id="PS50883"/>
    </source>
</evidence>
<name>A0ABZ0EL59_9BURK</name>
<dbReference type="Gene3D" id="3.20.20.450">
    <property type="entry name" value="EAL domain"/>
    <property type="match status" value="1"/>
</dbReference>
<feature type="domain" description="EAL" evidence="1">
    <location>
        <begin position="1"/>
        <end position="142"/>
    </location>
</feature>
<keyword evidence="3" id="KW-1185">Reference proteome</keyword>
<dbReference type="SUPFAM" id="SSF141868">
    <property type="entry name" value="EAL domain-like"/>
    <property type="match status" value="1"/>
</dbReference>
<dbReference type="RefSeq" id="WP_317019899.1">
    <property type="nucleotide sequence ID" value="NZ_CP136512.1"/>
</dbReference>
<dbReference type="InterPro" id="IPR035919">
    <property type="entry name" value="EAL_sf"/>
</dbReference>
<dbReference type="PROSITE" id="PS50883">
    <property type="entry name" value="EAL"/>
    <property type="match status" value="1"/>
</dbReference>
<dbReference type="PANTHER" id="PTHR33121">
    <property type="entry name" value="CYCLIC DI-GMP PHOSPHODIESTERASE PDEF"/>
    <property type="match status" value="1"/>
</dbReference>
<dbReference type="InterPro" id="IPR001633">
    <property type="entry name" value="EAL_dom"/>
</dbReference>
<accession>A0ABZ0EL59</accession>
<dbReference type="EMBL" id="CP136512">
    <property type="protein sequence ID" value="WOD17354.1"/>
    <property type="molecule type" value="Genomic_DNA"/>
</dbReference>
<organism evidence="2 3">
    <name type="scientific">Paraburkholderia kirstenboschensis</name>
    <dbReference type="NCBI Taxonomy" id="1245436"/>
    <lineage>
        <taxon>Bacteria</taxon>
        <taxon>Pseudomonadati</taxon>
        <taxon>Pseudomonadota</taxon>
        <taxon>Betaproteobacteria</taxon>
        <taxon>Burkholderiales</taxon>
        <taxon>Burkholderiaceae</taxon>
        <taxon>Paraburkholderia</taxon>
    </lineage>
</organism>
<protein>
    <submittedName>
        <fullName evidence="2">EAL domain-containing protein</fullName>
    </submittedName>
</protein>
<sequence>MKKHDMKGSRVVVEITESTLMESLEHAQAVLAQFRLLGVRIAIGDFGTGYSSLSYLTTFQPHIVKLDKSFVDGIATDCAARTVVEAVIEFAHKLGILVVAEGVETESQLEILRSADCDEIQGYLLERPEPYDAISAFQKQELTTQRS</sequence>
<evidence type="ECO:0000313" key="3">
    <source>
        <dbReference type="Proteomes" id="UP001302652"/>
    </source>
</evidence>
<dbReference type="PANTHER" id="PTHR33121:SF79">
    <property type="entry name" value="CYCLIC DI-GMP PHOSPHODIESTERASE PDED-RELATED"/>
    <property type="match status" value="1"/>
</dbReference>
<evidence type="ECO:0000313" key="2">
    <source>
        <dbReference type="EMBL" id="WOD17354.1"/>
    </source>
</evidence>
<dbReference type="CDD" id="cd01948">
    <property type="entry name" value="EAL"/>
    <property type="match status" value="1"/>
</dbReference>
<dbReference type="Pfam" id="PF00563">
    <property type="entry name" value="EAL"/>
    <property type="match status" value="1"/>
</dbReference>
<dbReference type="Proteomes" id="UP001302652">
    <property type="component" value="Chromosome 2"/>
</dbReference>
<dbReference type="SMART" id="SM00052">
    <property type="entry name" value="EAL"/>
    <property type="match status" value="1"/>
</dbReference>
<gene>
    <name evidence="2" type="ORF">RW095_19595</name>
</gene>
<proteinExistence type="predicted"/>
<dbReference type="InterPro" id="IPR050706">
    <property type="entry name" value="Cyclic-di-GMP_PDE-like"/>
</dbReference>